<dbReference type="EMBL" id="JACIDT010000023">
    <property type="protein sequence ID" value="MBB3928414.1"/>
    <property type="molecule type" value="Genomic_DNA"/>
</dbReference>
<dbReference type="PANTHER" id="PTHR42879">
    <property type="entry name" value="3-OXOACYL-(ACYL-CARRIER-PROTEIN) REDUCTASE"/>
    <property type="match status" value="1"/>
</dbReference>
<protein>
    <submittedName>
        <fullName evidence="2">3-oxoacyl-[acyl-carrier protein] reductase</fullName>
        <ecNumber evidence="2">1.1.1.100</ecNumber>
    </submittedName>
</protein>
<sequence length="264" mass="26957">MTSGIDLGIAGRRAIVCGSSAGLGYACAAALAGAGAEVVLNGRDAARLDAAADRLAADSGRRPLAVASDVTTAEGRAALVEVAGGGCDILVTNAGGPPPGDFREFDEEAWLAAFNTNAVSAIMLIRSLIDGMIARRWGRIINITSAAVKQPRSALPLSNTARSGLTAFAAGLARQVAEHGVTVNNLLPGSFATHRLRGYAERLARQKGTSLAEEIALMAAESPTGQIGDPADFGAWCAFFASDRAGYVTGQNLLLDGGAYPGML</sequence>
<name>A0A7W6BM84_9SPHN</name>
<comment type="similarity">
    <text evidence="1">Belongs to the short-chain dehydrogenases/reductases (SDR) family.</text>
</comment>
<organism evidence="2 3">
    <name type="scientific">Sphingobium jiangsuense</name>
    <dbReference type="NCBI Taxonomy" id="870476"/>
    <lineage>
        <taxon>Bacteria</taxon>
        <taxon>Pseudomonadati</taxon>
        <taxon>Pseudomonadota</taxon>
        <taxon>Alphaproteobacteria</taxon>
        <taxon>Sphingomonadales</taxon>
        <taxon>Sphingomonadaceae</taxon>
        <taxon>Sphingobium</taxon>
    </lineage>
</organism>
<dbReference type="InterPro" id="IPR050259">
    <property type="entry name" value="SDR"/>
</dbReference>
<dbReference type="AlphaFoldDB" id="A0A7W6BM84"/>
<dbReference type="Pfam" id="PF13561">
    <property type="entry name" value="adh_short_C2"/>
    <property type="match status" value="1"/>
</dbReference>
<dbReference type="PRINTS" id="PR00080">
    <property type="entry name" value="SDRFAMILY"/>
</dbReference>
<dbReference type="Gene3D" id="3.40.50.720">
    <property type="entry name" value="NAD(P)-binding Rossmann-like Domain"/>
    <property type="match status" value="1"/>
</dbReference>
<keyword evidence="2" id="KW-0560">Oxidoreductase</keyword>
<dbReference type="GO" id="GO:0004316">
    <property type="term" value="F:3-oxoacyl-[acyl-carrier-protein] reductase (NADPH) activity"/>
    <property type="evidence" value="ECO:0007669"/>
    <property type="project" value="UniProtKB-EC"/>
</dbReference>
<evidence type="ECO:0000256" key="1">
    <source>
        <dbReference type="ARBA" id="ARBA00006484"/>
    </source>
</evidence>
<dbReference type="RefSeq" id="WP_223177548.1">
    <property type="nucleotide sequence ID" value="NZ_BSPS01000017.1"/>
</dbReference>
<dbReference type="EC" id="1.1.1.100" evidence="2"/>
<reference evidence="2 3" key="1">
    <citation type="submission" date="2020-08" db="EMBL/GenBank/DDBJ databases">
        <title>Genomic Encyclopedia of Type Strains, Phase IV (KMG-IV): sequencing the most valuable type-strain genomes for metagenomic binning, comparative biology and taxonomic classification.</title>
        <authorList>
            <person name="Goeker M."/>
        </authorList>
    </citation>
    <scope>NUCLEOTIDE SEQUENCE [LARGE SCALE GENOMIC DNA]</scope>
    <source>
        <strain evidence="2 3">DSM 26189</strain>
    </source>
</reference>
<evidence type="ECO:0000313" key="3">
    <source>
        <dbReference type="Proteomes" id="UP000571950"/>
    </source>
</evidence>
<proteinExistence type="inferred from homology"/>
<accession>A0A7W6BM84</accession>
<dbReference type="PANTHER" id="PTHR42879:SF6">
    <property type="entry name" value="NADPH-DEPENDENT REDUCTASE BACG"/>
    <property type="match status" value="1"/>
</dbReference>
<dbReference type="PRINTS" id="PR00081">
    <property type="entry name" value="GDHRDH"/>
</dbReference>
<evidence type="ECO:0000313" key="2">
    <source>
        <dbReference type="EMBL" id="MBB3928414.1"/>
    </source>
</evidence>
<dbReference type="InterPro" id="IPR036291">
    <property type="entry name" value="NAD(P)-bd_dom_sf"/>
</dbReference>
<dbReference type="InterPro" id="IPR002347">
    <property type="entry name" value="SDR_fam"/>
</dbReference>
<dbReference type="Proteomes" id="UP000571950">
    <property type="component" value="Unassembled WGS sequence"/>
</dbReference>
<dbReference type="SUPFAM" id="SSF51735">
    <property type="entry name" value="NAD(P)-binding Rossmann-fold domains"/>
    <property type="match status" value="1"/>
</dbReference>
<gene>
    <name evidence="2" type="ORF">GGR43_004158</name>
</gene>
<comment type="caution">
    <text evidence="2">The sequence shown here is derived from an EMBL/GenBank/DDBJ whole genome shotgun (WGS) entry which is preliminary data.</text>
</comment>
<keyword evidence="3" id="KW-1185">Reference proteome</keyword>